<evidence type="ECO:0000256" key="2">
    <source>
        <dbReference type="ARBA" id="ARBA00022614"/>
    </source>
</evidence>
<proteinExistence type="predicted"/>
<dbReference type="Pfam" id="PF07714">
    <property type="entry name" value="PK_Tyr_Ser-Thr"/>
    <property type="match status" value="1"/>
</dbReference>
<sequence length="691" mass="75597">MQNSSQSHFTIIIIITITTLILKITNPTSANAELKALMDMKSSLDPENNYLSSWTTDGDPCAGDFEGVACNEHRKVANISLQGKGLAGKVSPAVAELKCLSGLYLHYNSLSGEIPKEIANLTELTDLYLNVNNLSGVIPTEIGNMASLQVMQLCCNQLTGSIPTEIGFLKKLGVLSLERNRLTGQIPSNLGNLNVLKSLYLSFNQLSGPIPNRLANIPSLQVLDVQNNTLSGVVPSGLRKLNEGFHFGNNPGLCGNGFSSLRACTSWDNLNINQIDSSDSITNSSTNTTTNHKPQSANFPLTCGEKHCSKSSSKLPQIAIVAGVITLTILLMVIALVGIFCYRRRKQRVGNKSETTFDDRLSIDQTKDLHKRSPSSLDYSIGWDPMSYDQDCHGVCDYVKGSKFNLEEVESATRHFSEVNLLGKSKFSAVYKGILKDGSFVAVKSVSKTSCKAEENEFMKGLRLLNSLRHDNIVELKGFCCSQARGECFLIYEFASNGNLSNYLDGDEDCCSVLDWHTRVSILNGIAKGIEYLHSNEPNKPPIIHQNISVEKVLLDQQLKPLIVDSGLLKLLADDVVYSALKVSAALGYMAPEYVTTGRFTEKSDVYAFGVIILQILSGKRMLSSSVRLAAESGKWEDFIDSKLKGEFVESEASRLTKIALDCTCEIPENRPSVESIVQELNELSSNGIVM</sequence>
<evidence type="ECO:0000256" key="3">
    <source>
        <dbReference type="ARBA" id="ARBA00022692"/>
    </source>
</evidence>
<keyword evidence="2" id="KW-0433">Leucine-rich repeat</keyword>
<dbReference type="InterPro" id="IPR001611">
    <property type="entry name" value="Leu-rich_rpt"/>
</dbReference>
<dbReference type="PANTHER" id="PTHR48007:SF65">
    <property type="entry name" value="OS01G0577600 PROTEIN"/>
    <property type="match status" value="1"/>
</dbReference>
<keyword evidence="3 7" id="KW-0812">Transmembrane</keyword>
<dbReference type="EMBL" id="JAYDYQ010002533">
    <property type="protein sequence ID" value="KAK4486413.1"/>
    <property type="molecule type" value="Genomic_DNA"/>
</dbReference>
<accession>A0ABR0DCH9</accession>
<dbReference type="Gene3D" id="3.30.200.20">
    <property type="entry name" value="Phosphorylase Kinase, domain 1"/>
    <property type="match status" value="1"/>
</dbReference>
<dbReference type="InterPro" id="IPR000719">
    <property type="entry name" value="Prot_kinase_dom"/>
</dbReference>
<dbReference type="PROSITE" id="PS50011">
    <property type="entry name" value="PROTEIN_KINASE_DOM"/>
    <property type="match status" value="1"/>
</dbReference>
<dbReference type="SUPFAM" id="SSF56112">
    <property type="entry name" value="Protein kinase-like (PK-like)"/>
    <property type="match status" value="1"/>
</dbReference>
<keyword evidence="6 7" id="KW-0472">Membrane</keyword>
<dbReference type="InterPro" id="IPR046959">
    <property type="entry name" value="PRK1-6/SRF4-like"/>
</dbReference>
<evidence type="ECO:0000313" key="9">
    <source>
        <dbReference type="EMBL" id="KAK4486413.1"/>
    </source>
</evidence>
<organism evidence="9 10">
    <name type="scientific">Penstemon davidsonii</name>
    <dbReference type="NCBI Taxonomy" id="160366"/>
    <lineage>
        <taxon>Eukaryota</taxon>
        <taxon>Viridiplantae</taxon>
        <taxon>Streptophyta</taxon>
        <taxon>Embryophyta</taxon>
        <taxon>Tracheophyta</taxon>
        <taxon>Spermatophyta</taxon>
        <taxon>Magnoliopsida</taxon>
        <taxon>eudicotyledons</taxon>
        <taxon>Gunneridae</taxon>
        <taxon>Pentapetalae</taxon>
        <taxon>asterids</taxon>
        <taxon>lamiids</taxon>
        <taxon>Lamiales</taxon>
        <taxon>Plantaginaceae</taxon>
        <taxon>Cheloneae</taxon>
        <taxon>Penstemon</taxon>
    </lineage>
</organism>
<dbReference type="Pfam" id="PF08263">
    <property type="entry name" value="LRRNT_2"/>
    <property type="match status" value="1"/>
</dbReference>
<evidence type="ECO:0000313" key="10">
    <source>
        <dbReference type="Proteomes" id="UP001291926"/>
    </source>
</evidence>
<evidence type="ECO:0000256" key="6">
    <source>
        <dbReference type="ARBA" id="ARBA00023136"/>
    </source>
</evidence>
<evidence type="ECO:0000259" key="8">
    <source>
        <dbReference type="PROSITE" id="PS50011"/>
    </source>
</evidence>
<feature type="domain" description="Protein kinase" evidence="8">
    <location>
        <begin position="416"/>
        <end position="685"/>
    </location>
</feature>
<evidence type="ECO:0000256" key="4">
    <source>
        <dbReference type="ARBA" id="ARBA00022737"/>
    </source>
</evidence>
<comment type="caution">
    <text evidence="9">The sequence shown here is derived from an EMBL/GenBank/DDBJ whole genome shotgun (WGS) entry which is preliminary data.</text>
</comment>
<reference evidence="9 10" key="1">
    <citation type="journal article" date="2023" name="bioRxiv">
        <title>Genome report: Whole genome sequence and annotation of Penstemon davidsonii.</title>
        <authorList>
            <person name="Ostevik K.L."/>
            <person name="Alabady M."/>
            <person name="Zhang M."/>
            <person name="Rausher M.D."/>
        </authorList>
    </citation>
    <scope>NUCLEOTIDE SEQUENCE [LARGE SCALE GENOMIC DNA]</scope>
    <source>
        <strain evidence="9">DNT005</strain>
        <tissue evidence="9">Whole leaf</tissue>
    </source>
</reference>
<keyword evidence="5 7" id="KW-1133">Transmembrane helix</keyword>
<feature type="transmembrane region" description="Helical" evidence="7">
    <location>
        <begin position="7"/>
        <end position="25"/>
    </location>
</feature>
<dbReference type="Gene3D" id="3.80.10.10">
    <property type="entry name" value="Ribonuclease Inhibitor"/>
    <property type="match status" value="2"/>
</dbReference>
<protein>
    <recommendedName>
        <fullName evidence="8">Protein kinase domain-containing protein</fullName>
    </recommendedName>
</protein>
<gene>
    <name evidence="9" type="ORF">RD792_009087</name>
</gene>
<dbReference type="InterPro" id="IPR001245">
    <property type="entry name" value="Ser-Thr/Tyr_kinase_cat_dom"/>
</dbReference>
<dbReference type="Pfam" id="PF00560">
    <property type="entry name" value="LRR_1"/>
    <property type="match status" value="3"/>
</dbReference>
<dbReference type="Gene3D" id="1.10.510.10">
    <property type="entry name" value="Transferase(Phosphotransferase) domain 1"/>
    <property type="match status" value="1"/>
</dbReference>
<evidence type="ECO:0000256" key="7">
    <source>
        <dbReference type="SAM" id="Phobius"/>
    </source>
</evidence>
<dbReference type="CDD" id="cd14066">
    <property type="entry name" value="STKc_IRAK"/>
    <property type="match status" value="1"/>
</dbReference>
<name>A0ABR0DCH9_9LAMI</name>
<dbReference type="SUPFAM" id="SSF52058">
    <property type="entry name" value="L domain-like"/>
    <property type="match status" value="1"/>
</dbReference>
<dbReference type="Proteomes" id="UP001291926">
    <property type="component" value="Unassembled WGS sequence"/>
</dbReference>
<dbReference type="Pfam" id="PF13855">
    <property type="entry name" value="LRR_8"/>
    <property type="match status" value="1"/>
</dbReference>
<dbReference type="InterPro" id="IPR011009">
    <property type="entry name" value="Kinase-like_dom_sf"/>
</dbReference>
<dbReference type="InterPro" id="IPR032675">
    <property type="entry name" value="LRR_dom_sf"/>
</dbReference>
<dbReference type="InterPro" id="IPR013210">
    <property type="entry name" value="LRR_N_plant-typ"/>
</dbReference>
<comment type="subcellular location">
    <subcellularLocation>
        <location evidence="1">Membrane</location>
    </subcellularLocation>
</comment>
<feature type="transmembrane region" description="Helical" evidence="7">
    <location>
        <begin position="318"/>
        <end position="342"/>
    </location>
</feature>
<dbReference type="PANTHER" id="PTHR48007">
    <property type="entry name" value="LEUCINE-RICH REPEAT RECEPTOR-LIKE PROTEIN KINASE PXC1"/>
    <property type="match status" value="1"/>
</dbReference>
<evidence type="ECO:0000256" key="5">
    <source>
        <dbReference type="ARBA" id="ARBA00022989"/>
    </source>
</evidence>
<keyword evidence="10" id="KW-1185">Reference proteome</keyword>
<dbReference type="Gene3D" id="1.20.5.510">
    <property type="entry name" value="Single helix bin"/>
    <property type="match status" value="1"/>
</dbReference>
<keyword evidence="4" id="KW-0677">Repeat</keyword>
<evidence type="ECO:0000256" key="1">
    <source>
        <dbReference type="ARBA" id="ARBA00004370"/>
    </source>
</evidence>